<gene>
    <name evidence="3" type="ORF">HMPREF3293_00445</name>
</gene>
<evidence type="ECO:0000259" key="2">
    <source>
        <dbReference type="SMART" id="SM00646"/>
    </source>
</evidence>
<dbReference type="Pfam" id="PF01520">
    <property type="entry name" value="Amidase_3"/>
    <property type="match status" value="1"/>
</dbReference>
<dbReference type="GO" id="GO:0009253">
    <property type="term" value="P:peptidoglycan catabolic process"/>
    <property type="evidence" value="ECO:0007669"/>
    <property type="project" value="InterPro"/>
</dbReference>
<protein>
    <submittedName>
        <fullName evidence="3">Peptidoglycan binding domain protein</fullName>
    </submittedName>
</protein>
<dbReference type="SUPFAM" id="SSF47090">
    <property type="entry name" value="PGBD-like"/>
    <property type="match status" value="1"/>
</dbReference>
<dbReference type="InterPro" id="IPR036366">
    <property type="entry name" value="PGBDSf"/>
</dbReference>
<dbReference type="PANTHER" id="PTHR30404">
    <property type="entry name" value="N-ACETYLMURAMOYL-L-ALANINE AMIDASE"/>
    <property type="match status" value="1"/>
</dbReference>
<sequence>ADLFIAFHRNAGGGEGVECLIVSTASETSRNMAQAIQNALLGVGFRDRGVKVQDRNTYVLSHTTMPATTIECGFIDNENDNALFDAKFNEIVQGITDAILSIAGGSAPSTPAPQPTAPAQDVPTLTRNLRNGSRGEDVRQAQARLNRHKANAGKEDGVFGSNTEAAVRRFQRARKNEGRDIGKVDGVIGSKTWAILWE</sequence>
<dbReference type="Gene3D" id="3.40.630.40">
    <property type="entry name" value="Zn-dependent exopeptidases"/>
    <property type="match status" value="1"/>
</dbReference>
<feature type="non-terminal residue" evidence="3">
    <location>
        <position position="1"/>
    </location>
</feature>
<dbReference type="RefSeq" id="WP_207644182.1">
    <property type="nucleotide sequence ID" value="NZ_KQ965500.1"/>
</dbReference>
<dbReference type="InterPro" id="IPR002477">
    <property type="entry name" value="Peptidoglycan-bd-like"/>
</dbReference>
<dbReference type="InterPro" id="IPR002508">
    <property type="entry name" value="MurNAc-LAA_cat"/>
</dbReference>
<dbReference type="GO" id="GO:0008745">
    <property type="term" value="F:N-acetylmuramoyl-L-alanine amidase activity"/>
    <property type="evidence" value="ECO:0007669"/>
    <property type="project" value="InterPro"/>
</dbReference>
<evidence type="ECO:0000256" key="1">
    <source>
        <dbReference type="ARBA" id="ARBA00022801"/>
    </source>
</evidence>
<name>A0A136Q7P5_9FIRM</name>
<dbReference type="InterPro" id="IPR036365">
    <property type="entry name" value="PGBD-like_sf"/>
</dbReference>
<reference evidence="3 4" key="1">
    <citation type="submission" date="2016-02" db="EMBL/GenBank/DDBJ databases">
        <authorList>
            <person name="Wen L."/>
            <person name="He K."/>
            <person name="Yang H."/>
        </authorList>
    </citation>
    <scope>NUCLEOTIDE SEQUENCE [LARGE SCALE GENOMIC DNA]</scope>
    <source>
        <strain evidence="3 4">DSM 22607</strain>
    </source>
</reference>
<dbReference type="Proteomes" id="UP000070366">
    <property type="component" value="Unassembled WGS sequence"/>
</dbReference>
<dbReference type="Gene3D" id="1.10.101.10">
    <property type="entry name" value="PGBD-like superfamily/PGBD"/>
    <property type="match status" value="1"/>
</dbReference>
<evidence type="ECO:0000313" key="3">
    <source>
        <dbReference type="EMBL" id="KXK66695.1"/>
    </source>
</evidence>
<dbReference type="PANTHER" id="PTHR30404:SF0">
    <property type="entry name" value="N-ACETYLMURAMOYL-L-ALANINE AMIDASE AMIC"/>
    <property type="match status" value="1"/>
</dbReference>
<dbReference type="SMART" id="SM00646">
    <property type="entry name" value="Ami_3"/>
    <property type="match status" value="1"/>
</dbReference>
<feature type="domain" description="MurNAc-LAA" evidence="2">
    <location>
        <begin position="1"/>
        <end position="100"/>
    </location>
</feature>
<dbReference type="SUPFAM" id="SSF53187">
    <property type="entry name" value="Zn-dependent exopeptidases"/>
    <property type="match status" value="1"/>
</dbReference>
<dbReference type="CDD" id="cd02696">
    <property type="entry name" value="MurNAc-LAA"/>
    <property type="match status" value="1"/>
</dbReference>
<dbReference type="EMBL" id="LSZW01000034">
    <property type="protein sequence ID" value="KXK66695.1"/>
    <property type="molecule type" value="Genomic_DNA"/>
</dbReference>
<keyword evidence="1" id="KW-0378">Hydrolase</keyword>
<accession>A0A136Q7P5</accession>
<dbReference type="Pfam" id="PF01471">
    <property type="entry name" value="PG_binding_1"/>
    <property type="match status" value="1"/>
</dbReference>
<proteinExistence type="predicted"/>
<evidence type="ECO:0000313" key="4">
    <source>
        <dbReference type="Proteomes" id="UP000070366"/>
    </source>
</evidence>
<dbReference type="STRING" id="626937.HMPREF3293_00445"/>
<keyword evidence="4" id="KW-1185">Reference proteome</keyword>
<dbReference type="InterPro" id="IPR050695">
    <property type="entry name" value="N-acetylmuramoyl_amidase_3"/>
</dbReference>
<dbReference type="AlphaFoldDB" id="A0A136Q7P5"/>
<organism evidence="3 4">
    <name type="scientific">Christensenella minuta</name>
    <dbReference type="NCBI Taxonomy" id="626937"/>
    <lineage>
        <taxon>Bacteria</taxon>
        <taxon>Bacillati</taxon>
        <taxon>Bacillota</taxon>
        <taxon>Clostridia</taxon>
        <taxon>Christensenellales</taxon>
        <taxon>Christensenellaceae</taxon>
        <taxon>Christensenella</taxon>
    </lineage>
</organism>
<dbReference type="GO" id="GO:0030288">
    <property type="term" value="C:outer membrane-bounded periplasmic space"/>
    <property type="evidence" value="ECO:0007669"/>
    <property type="project" value="TreeGrafter"/>
</dbReference>
<comment type="caution">
    <text evidence="3">The sequence shown here is derived from an EMBL/GenBank/DDBJ whole genome shotgun (WGS) entry which is preliminary data.</text>
</comment>